<feature type="non-terminal residue" evidence="1">
    <location>
        <position position="43"/>
    </location>
</feature>
<gene>
    <name evidence="1" type="ORF">CUN48_19635</name>
</gene>
<evidence type="ECO:0000313" key="1">
    <source>
        <dbReference type="EMBL" id="PJF45290.1"/>
    </source>
</evidence>
<name>A0A2M8Q669_9CHLR</name>
<dbReference type="Proteomes" id="UP000230790">
    <property type="component" value="Unassembled WGS sequence"/>
</dbReference>
<dbReference type="GO" id="GO:0016740">
    <property type="term" value="F:transferase activity"/>
    <property type="evidence" value="ECO:0007669"/>
    <property type="project" value="UniProtKB-KW"/>
</dbReference>
<dbReference type="AlphaFoldDB" id="A0A2M8Q669"/>
<protein>
    <submittedName>
        <fullName evidence="1">Glycosyltransferase family 1 protein</fullName>
    </submittedName>
</protein>
<keyword evidence="1" id="KW-0808">Transferase</keyword>
<comment type="caution">
    <text evidence="1">The sequence shown here is derived from an EMBL/GenBank/DDBJ whole genome shotgun (WGS) entry which is preliminary data.</text>
</comment>
<evidence type="ECO:0000313" key="2">
    <source>
        <dbReference type="Proteomes" id="UP000230790"/>
    </source>
</evidence>
<organism evidence="1 2">
    <name type="scientific">Candidatus Thermofonsia Clade 3 bacterium</name>
    <dbReference type="NCBI Taxonomy" id="2364212"/>
    <lineage>
        <taxon>Bacteria</taxon>
        <taxon>Bacillati</taxon>
        <taxon>Chloroflexota</taxon>
        <taxon>Candidatus Thermofontia</taxon>
        <taxon>Candidatus Thermofonsia Clade 3</taxon>
    </lineage>
</organism>
<accession>A0A2M8Q669</accession>
<sequence>MAKLVYLVTEDWYFVSHRLALAKAAQSAGFDVMVVTRCGAACR</sequence>
<dbReference type="EMBL" id="PGTN01001245">
    <property type="protein sequence ID" value="PJF45290.1"/>
    <property type="molecule type" value="Genomic_DNA"/>
</dbReference>
<proteinExistence type="predicted"/>
<reference evidence="1 2" key="1">
    <citation type="submission" date="2017-11" db="EMBL/GenBank/DDBJ databases">
        <title>Evolution of Phototrophy in the Chloroflexi Phylum Driven by Horizontal Gene Transfer.</title>
        <authorList>
            <person name="Ward L.M."/>
            <person name="Hemp J."/>
            <person name="Shih P.M."/>
            <person name="Mcglynn S.E."/>
            <person name="Fischer W."/>
        </authorList>
    </citation>
    <scope>NUCLEOTIDE SEQUENCE [LARGE SCALE GENOMIC DNA]</scope>
    <source>
        <strain evidence="1">JP3_7</strain>
    </source>
</reference>